<evidence type="ECO:0000256" key="5">
    <source>
        <dbReference type="ARBA" id="ARBA00022525"/>
    </source>
</evidence>
<dbReference type="InterPro" id="IPR003690">
    <property type="entry name" value="MTERF"/>
</dbReference>
<comment type="caution">
    <text evidence="12">The sequence shown here is derived from an EMBL/GenBank/DDBJ whole genome shotgun (WGS) entry which is preliminary data.</text>
</comment>
<dbReference type="GO" id="GO:0005576">
    <property type="term" value="C:extracellular region"/>
    <property type="evidence" value="ECO:0007669"/>
    <property type="project" value="UniProtKB-SubCell"/>
</dbReference>
<keyword evidence="13" id="KW-1185">Reference proteome</keyword>
<dbReference type="PANTHER" id="PTHR34453">
    <property type="entry name" value="DEFENSIN-LIKE (DEFL) FAMILY PROTEIN-RELATED"/>
    <property type="match status" value="1"/>
</dbReference>
<keyword evidence="5" id="KW-0964">Secreted</keyword>
<keyword evidence="4" id="KW-0805">Transcription regulation</keyword>
<dbReference type="EMBL" id="JACEGQ020000013">
    <property type="protein sequence ID" value="KAH8490187.1"/>
    <property type="molecule type" value="Genomic_DNA"/>
</dbReference>
<evidence type="ECO:0000256" key="8">
    <source>
        <dbReference type="ARBA" id="ARBA00022729"/>
    </source>
</evidence>
<proteinExistence type="inferred from homology"/>
<comment type="similarity">
    <text evidence="3">Belongs to the mTERF family.</text>
</comment>
<keyword evidence="8 11" id="KW-0732">Signal</keyword>
<dbReference type="SMART" id="SM00733">
    <property type="entry name" value="Mterf"/>
    <property type="match status" value="1"/>
</dbReference>
<evidence type="ECO:0000256" key="11">
    <source>
        <dbReference type="SAM" id="SignalP"/>
    </source>
</evidence>
<gene>
    <name evidence="12" type="ORF">H0E87_022640</name>
</gene>
<feature type="signal peptide" evidence="11">
    <location>
        <begin position="1"/>
        <end position="28"/>
    </location>
</feature>
<dbReference type="GO" id="GO:0050832">
    <property type="term" value="P:defense response to fungus"/>
    <property type="evidence" value="ECO:0007669"/>
    <property type="project" value="UniProtKB-KW"/>
</dbReference>
<dbReference type="PANTHER" id="PTHR34453:SF3">
    <property type="entry name" value="DEFENSIN-LIKE (DEFL) FAMILY PROTEIN-RELATED"/>
    <property type="match status" value="1"/>
</dbReference>
<dbReference type="FunFam" id="1.25.70.10:FF:000013">
    <property type="entry name" value="uncharacterized protein LOC106769908"/>
    <property type="match status" value="1"/>
</dbReference>
<keyword evidence="9" id="KW-0611">Plant defense</keyword>
<keyword evidence="7" id="KW-0295">Fungicide</keyword>
<evidence type="ECO:0000256" key="3">
    <source>
        <dbReference type="ARBA" id="ARBA00007692"/>
    </source>
</evidence>
<dbReference type="Gene3D" id="1.25.70.10">
    <property type="entry name" value="Transcription termination factor 3, mitochondrial"/>
    <property type="match status" value="1"/>
</dbReference>
<reference evidence="12" key="1">
    <citation type="journal article" date="2021" name="J. Hered.">
        <title>Genome Assembly of Salicaceae Populus deltoides (Eastern Cottonwood) I-69 Based on Nanopore Sequencing and Hi-C Technologies.</title>
        <authorList>
            <person name="Bai S."/>
            <person name="Wu H."/>
            <person name="Zhang J."/>
            <person name="Pan Z."/>
            <person name="Zhao W."/>
            <person name="Li Z."/>
            <person name="Tong C."/>
        </authorList>
    </citation>
    <scope>NUCLEOTIDE SEQUENCE</scope>
    <source>
        <tissue evidence="12">Leaf</tissue>
    </source>
</reference>
<evidence type="ECO:0000313" key="13">
    <source>
        <dbReference type="Proteomes" id="UP000807159"/>
    </source>
</evidence>
<keyword evidence="6" id="KW-0929">Antimicrobial</keyword>
<name>A0A8T2XDT0_POPDE</name>
<dbReference type="InterPro" id="IPR022618">
    <property type="entry name" value="Defensin-like_20-28"/>
</dbReference>
<dbReference type="GO" id="GO:0003676">
    <property type="term" value="F:nucleic acid binding"/>
    <property type="evidence" value="ECO:0007669"/>
    <property type="project" value="InterPro"/>
</dbReference>
<evidence type="ECO:0000256" key="4">
    <source>
        <dbReference type="ARBA" id="ARBA00022472"/>
    </source>
</evidence>
<evidence type="ECO:0000256" key="1">
    <source>
        <dbReference type="ARBA" id="ARBA00004613"/>
    </source>
</evidence>
<dbReference type="Proteomes" id="UP000807159">
    <property type="component" value="Chromosome 13"/>
</dbReference>
<sequence>MASKKVIIPFVLIAVLLLCQDYENNVAAQSQCCTEHPELGKCQPGVDDKSPDGKCWQYCMNNCDENKGDYKNNVAAQSQCCTEHPELGKCQPGVDDKSPDGKCWQYCMNNCDENKGGMLGRSLASPLLTFDSAARSSCVTPDLVTAAPNAACLNVNSLALPSNVTRGYCTSHFSPRKWAIQSTAQADNTTFSNEDRKTWEACREALSAFNFNAEEKDKILGKAFGHVHSPYWGEQRKLEVPKFEIVCETLDYLRSLGLSEDDLFKLLKKFPEVLGCSLEQELKTNVKILEKDWGIKGKSLQKLLLRNPKALGYNVDCKGDCIAQCTRCWARF</sequence>
<dbReference type="AlphaFoldDB" id="A0A8T2XDT0"/>
<comment type="similarity">
    <text evidence="2">Belongs to the DEFL family.</text>
</comment>
<dbReference type="Pfam" id="PF02536">
    <property type="entry name" value="mTERF"/>
    <property type="match status" value="1"/>
</dbReference>
<keyword evidence="4" id="KW-0806">Transcription termination</keyword>
<evidence type="ECO:0000313" key="12">
    <source>
        <dbReference type="EMBL" id="KAH8490187.1"/>
    </source>
</evidence>
<dbReference type="InterPro" id="IPR038538">
    <property type="entry name" value="MTERF_sf"/>
</dbReference>
<evidence type="ECO:0000256" key="2">
    <source>
        <dbReference type="ARBA" id="ARBA00006722"/>
    </source>
</evidence>
<protein>
    <submittedName>
        <fullName evidence="12">Uncharacterized protein</fullName>
    </submittedName>
</protein>
<keyword evidence="10" id="KW-0809">Transit peptide</keyword>
<organism evidence="12 13">
    <name type="scientific">Populus deltoides</name>
    <name type="common">Eastern poplar</name>
    <name type="synonym">Eastern cottonwood</name>
    <dbReference type="NCBI Taxonomy" id="3696"/>
    <lineage>
        <taxon>Eukaryota</taxon>
        <taxon>Viridiplantae</taxon>
        <taxon>Streptophyta</taxon>
        <taxon>Embryophyta</taxon>
        <taxon>Tracheophyta</taxon>
        <taxon>Spermatophyta</taxon>
        <taxon>Magnoliopsida</taxon>
        <taxon>eudicotyledons</taxon>
        <taxon>Gunneridae</taxon>
        <taxon>Pentapetalae</taxon>
        <taxon>rosids</taxon>
        <taxon>fabids</taxon>
        <taxon>Malpighiales</taxon>
        <taxon>Salicaceae</taxon>
        <taxon>Saliceae</taxon>
        <taxon>Populus</taxon>
    </lineage>
</organism>
<keyword evidence="4" id="KW-0804">Transcription</keyword>
<feature type="chain" id="PRO_5035911433" evidence="11">
    <location>
        <begin position="29"/>
        <end position="332"/>
    </location>
</feature>
<dbReference type="GO" id="GO:0031640">
    <property type="term" value="P:killing of cells of another organism"/>
    <property type="evidence" value="ECO:0007669"/>
    <property type="project" value="UniProtKB-KW"/>
</dbReference>
<dbReference type="GO" id="GO:0006353">
    <property type="term" value="P:DNA-templated transcription termination"/>
    <property type="evidence" value="ECO:0007669"/>
    <property type="project" value="UniProtKB-KW"/>
</dbReference>
<comment type="subcellular location">
    <subcellularLocation>
        <location evidence="1">Secreted</location>
    </subcellularLocation>
</comment>
<evidence type="ECO:0000256" key="7">
    <source>
        <dbReference type="ARBA" id="ARBA00022577"/>
    </source>
</evidence>
<evidence type="ECO:0000256" key="9">
    <source>
        <dbReference type="ARBA" id="ARBA00022821"/>
    </source>
</evidence>
<dbReference type="Pfam" id="PF10868">
    <property type="entry name" value="Defensin_like"/>
    <property type="match status" value="2"/>
</dbReference>
<evidence type="ECO:0000256" key="10">
    <source>
        <dbReference type="ARBA" id="ARBA00022946"/>
    </source>
</evidence>
<accession>A0A8T2XDT0</accession>
<evidence type="ECO:0000256" key="6">
    <source>
        <dbReference type="ARBA" id="ARBA00022529"/>
    </source>
</evidence>